<dbReference type="Proteomes" id="UP001595799">
    <property type="component" value="Unassembled WGS sequence"/>
</dbReference>
<organism evidence="5 6">
    <name type="scientific">Fodinicurvata halophila</name>
    <dbReference type="NCBI Taxonomy" id="1419723"/>
    <lineage>
        <taxon>Bacteria</taxon>
        <taxon>Pseudomonadati</taxon>
        <taxon>Pseudomonadota</taxon>
        <taxon>Alphaproteobacteria</taxon>
        <taxon>Rhodospirillales</taxon>
        <taxon>Rhodovibrionaceae</taxon>
        <taxon>Fodinicurvata</taxon>
    </lineage>
</organism>
<dbReference type="InterPro" id="IPR019887">
    <property type="entry name" value="Tscrpt_reg_AsnC/Lrp_C"/>
</dbReference>
<dbReference type="PROSITE" id="PS50956">
    <property type="entry name" value="HTH_ASNC_2"/>
    <property type="match status" value="1"/>
</dbReference>
<sequence>MTATLDDTDRRLIALLRSDARLPASSLAAELGVSRSTVQNRIDRLKRDGLLLGFTVRLKPEAEPAPVRAITMIEVQGKAAERVLKTLRGFPEIATLHTTNGRWDIVAELHSSDLEAFDKALNRLRLVEGIAHTETSLLLSTYK</sequence>
<protein>
    <submittedName>
        <fullName evidence="5">Lrp/AsnC family transcriptional regulator</fullName>
    </submittedName>
</protein>
<keyword evidence="1" id="KW-0805">Transcription regulation</keyword>
<dbReference type="InterPro" id="IPR036388">
    <property type="entry name" value="WH-like_DNA-bd_sf"/>
</dbReference>
<evidence type="ECO:0000256" key="2">
    <source>
        <dbReference type="ARBA" id="ARBA00023125"/>
    </source>
</evidence>
<proteinExistence type="predicted"/>
<comment type="caution">
    <text evidence="5">The sequence shown here is derived from an EMBL/GenBank/DDBJ whole genome shotgun (WGS) entry which is preliminary data.</text>
</comment>
<dbReference type="SUPFAM" id="SSF46785">
    <property type="entry name" value="Winged helix' DNA-binding domain"/>
    <property type="match status" value="1"/>
</dbReference>
<dbReference type="InterPro" id="IPR036390">
    <property type="entry name" value="WH_DNA-bd_sf"/>
</dbReference>
<dbReference type="InterPro" id="IPR000485">
    <property type="entry name" value="AsnC-type_HTH_dom"/>
</dbReference>
<gene>
    <name evidence="5" type="ORF">ACFOW6_01035</name>
</gene>
<dbReference type="PRINTS" id="PR00033">
    <property type="entry name" value="HTHASNC"/>
</dbReference>
<dbReference type="Pfam" id="PF01037">
    <property type="entry name" value="AsnC_trans_reg"/>
    <property type="match status" value="1"/>
</dbReference>
<reference evidence="6" key="1">
    <citation type="journal article" date="2019" name="Int. J. Syst. Evol. Microbiol.">
        <title>The Global Catalogue of Microorganisms (GCM) 10K type strain sequencing project: providing services to taxonomists for standard genome sequencing and annotation.</title>
        <authorList>
            <consortium name="The Broad Institute Genomics Platform"/>
            <consortium name="The Broad Institute Genome Sequencing Center for Infectious Disease"/>
            <person name="Wu L."/>
            <person name="Ma J."/>
        </authorList>
    </citation>
    <scope>NUCLEOTIDE SEQUENCE [LARGE SCALE GENOMIC DNA]</scope>
    <source>
        <strain evidence="6">CECT 8472</strain>
    </source>
</reference>
<dbReference type="Gene3D" id="1.10.10.10">
    <property type="entry name" value="Winged helix-like DNA-binding domain superfamily/Winged helix DNA-binding domain"/>
    <property type="match status" value="1"/>
</dbReference>
<dbReference type="InterPro" id="IPR019888">
    <property type="entry name" value="Tscrpt_reg_AsnC-like"/>
</dbReference>
<name>A0ABV8UFT8_9PROT</name>
<dbReference type="Gene3D" id="3.30.70.920">
    <property type="match status" value="1"/>
</dbReference>
<evidence type="ECO:0000256" key="1">
    <source>
        <dbReference type="ARBA" id="ARBA00023015"/>
    </source>
</evidence>
<dbReference type="SMART" id="SM00344">
    <property type="entry name" value="HTH_ASNC"/>
    <property type="match status" value="1"/>
</dbReference>
<feature type="domain" description="HTH asnC-type" evidence="4">
    <location>
        <begin position="5"/>
        <end position="91"/>
    </location>
</feature>
<dbReference type="InterPro" id="IPR011991">
    <property type="entry name" value="ArsR-like_HTH"/>
</dbReference>
<keyword evidence="3" id="KW-0804">Transcription</keyword>
<keyword evidence="6" id="KW-1185">Reference proteome</keyword>
<dbReference type="Pfam" id="PF13404">
    <property type="entry name" value="HTH_AsnC-type"/>
    <property type="match status" value="1"/>
</dbReference>
<evidence type="ECO:0000256" key="3">
    <source>
        <dbReference type="ARBA" id="ARBA00023163"/>
    </source>
</evidence>
<dbReference type="PANTHER" id="PTHR30154">
    <property type="entry name" value="LEUCINE-RESPONSIVE REGULATORY PROTEIN"/>
    <property type="match status" value="1"/>
</dbReference>
<dbReference type="InterPro" id="IPR011008">
    <property type="entry name" value="Dimeric_a/b-barrel"/>
</dbReference>
<evidence type="ECO:0000259" key="4">
    <source>
        <dbReference type="PROSITE" id="PS50956"/>
    </source>
</evidence>
<accession>A0ABV8UFT8</accession>
<keyword evidence="2" id="KW-0238">DNA-binding</keyword>
<evidence type="ECO:0000313" key="5">
    <source>
        <dbReference type="EMBL" id="MFC4350117.1"/>
    </source>
</evidence>
<dbReference type="PANTHER" id="PTHR30154:SF53">
    <property type="entry name" value="HTH-TYPE TRANSCRIPTIONAL REGULATOR LRPC"/>
    <property type="match status" value="1"/>
</dbReference>
<dbReference type="RefSeq" id="WP_382420251.1">
    <property type="nucleotide sequence ID" value="NZ_JBHSCW010000001.1"/>
</dbReference>
<dbReference type="SUPFAM" id="SSF54909">
    <property type="entry name" value="Dimeric alpha+beta barrel"/>
    <property type="match status" value="1"/>
</dbReference>
<evidence type="ECO:0000313" key="6">
    <source>
        <dbReference type="Proteomes" id="UP001595799"/>
    </source>
</evidence>
<dbReference type="CDD" id="cd00090">
    <property type="entry name" value="HTH_ARSR"/>
    <property type="match status" value="1"/>
</dbReference>
<dbReference type="EMBL" id="JBHSCW010000001">
    <property type="protein sequence ID" value="MFC4350117.1"/>
    <property type="molecule type" value="Genomic_DNA"/>
</dbReference>